<dbReference type="FunFam" id="3.30.70.980:FF:000002">
    <property type="entry name" value="Probable transcriptional regulatory protein YebC"/>
    <property type="match status" value="1"/>
</dbReference>
<dbReference type="InterPro" id="IPR017856">
    <property type="entry name" value="Integrase-like_N"/>
</dbReference>
<dbReference type="GO" id="GO:0003677">
    <property type="term" value="F:DNA binding"/>
    <property type="evidence" value="ECO:0007669"/>
    <property type="project" value="UniProtKB-UniRule"/>
</dbReference>
<dbReference type="PANTHER" id="PTHR12532:SF6">
    <property type="entry name" value="TRANSCRIPTIONAL REGULATORY PROTEIN YEBC-RELATED"/>
    <property type="match status" value="1"/>
</dbReference>
<dbReference type="EMBL" id="JACRTA010000003">
    <property type="protein sequence ID" value="MBC8568885.1"/>
    <property type="molecule type" value="Genomic_DNA"/>
</dbReference>
<reference evidence="9" key="1">
    <citation type="submission" date="2020-08" db="EMBL/GenBank/DDBJ databases">
        <title>Genome public.</title>
        <authorList>
            <person name="Liu C."/>
            <person name="Sun Q."/>
        </authorList>
    </citation>
    <scope>NUCLEOTIDE SEQUENCE</scope>
    <source>
        <strain evidence="9">NSJ-24</strain>
    </source>
</reference>
<keyword evidence="5 6" id="KW-0804">Transcription</keyword>
<protein>
    <recommendedName>
        <fullName evidence="6">Probable transcriptional regulatory protein H8692_08955</fullName>
    </recommendedName>
</protein>
<sequence>MGRHGTIAGRKAAQDSKRAAMFTKYARAIIVAAKAGGDPDYNATLRVAIEKAKGIGMPNDNIKRAIKKGTGELEGETYEELTFEGYGVGGVAVIVETLTDNRNRTASAVRSTFDKHGGNLGTPGCVSYMFSRKGVIIIEKTDDVDEDALMETALEAGAEDIITHDDSFEIQTAPENYTDVHGALTDAGYDIIDSDVEFVPSMEAAPKDENDLKSLKKMIDILEDNDDVQKVHHNCSVDFESIE</sequence>
<gene>
    <name evidence="9" type="ORF">H8692_08955</name>
</gene>
<dbReference type="SUPFAM" id="SSF75625">
    <property type="entry name" value="YebC-like"/>
    <property type="match status" value="1"/>
</dbReference>
<evidence type="ECO:0000256" key="1">
    <source>
        <dbReference type="ARBA" id="ARBA00008724"/>
    </source>
</evidence>
<dbReference type="Pfam" id="PF20772">
    <property type="entry name" value="TACO1_YebC_N"/>
    <property type="match status" value="1"/>
</dbReference>
<dbReference type="NCBIfam" id="NF001030">
    <property type="entry name" value="PRK00110.1"/>
    <property type="match status" value="1"/>
</dbReference>
<dbReference type="InterPro" id="IPR026564">
    <property type="entry name" value="Transcrip_reg_TACO1-like_dom3"/>
</dbReference>
<accession>A0A926E9H1</accession>
<dbReference type="Pfam" id="PF01709">
    <property type="entry name" value="Transcrip_reg"/>
    <property type="match status" value="1"/>
</dbReference>
<dbReference type="NCBIfam" id="TIGR01033">
    <property type="entry name" value="YebC/PmpR family DNA-binding transcriptional regulator"/>
    <property type="match status" value="1"/>
</dbReference>
<dbReference type="AlphaFoldDB" id="A0A926E9H1"/>
<feature type="domain" description="TACO1/YebC-like second and third" evidence="7">
    <location>
        <begin position="78"/>
        <end position="234"/>
    </location>
</feature>
<proteinExistence type="inferred from homology"/>
<evidence type="ECO:0000259" key="7">
    <source>
        <dbReference type="Pfam" id="PF01709"/>
    </source>
</evidence>
<dbReference type="Gene3D" id="3.30.70.980">
    <property type="match status" value="2"/>
</dbReference>
<evidence type="ECO:0000256" key="4">
    <source>
        <dbReference type="ARBA" id="ARBA00023125"/>
    </source>
</evidence>
<dbReference type="RefSeq" id="WP_187525524.1">
    <property type="nucleotide sequence ID" value="NZ_JACRTA010000003.1"/>
</dbReference>
<organism evidence="9 10">
    <name type="scientific">Lentihominibacter hominis</name>
    <dbReference type="NCBI Taxonomy" id="2763645"/>
    <lineage>
        <taxon>Bacteria</taxon>
        <taxon>Bacillati</taxon>
        <taxon>Bacillota</taxon>
        <taxon>Clostridia</taxon>
        <taxon>Peptostreptococcales</taxon>
        <taxon>Anaerovoracaceae</taxon>
        <taxon>Lentihominibacter</taxon>
    </lineage>
</organism>
<dbReference type="InterPro" id="IPR002876">
    <property type="entry name" value="Transcrip_reg_TACO1-like"/>
</dbReference>
<evidence type="ECO:0000256" key="6">
    <source>
        <dbReference type="HAMAP-Rule" id="MF_00693"/>
    </source>
</evidence>
<evidence type="ECO:0000256" key="5">
    <source>
        <dbReference type="ARBA" id="ARBA00023163"/>
    </source>
</evidence>
<dbReference type="GO" id="GO:0005829">
    <property type="term" value="C:cytosol"/>
    <property type="evidence" value="ECO:0007669"/>
    <property type="project" value="TreeGrafter"/>
</dbReference>
<evidence type="ECO:0000256" key="2">
    <source>
        <dbReference type="ARBA" id="ARBA00022490"/>
    </source>
</evidence>
<evidence type="ECO:0000259" key="8">
    <source>
        <dbReference type="Pfam" id="PF20772"/>
    </source>
</evidence>
<dbReference type="PANTHER" id="PTHR12532">
    <property type="entry name" value="TRANSLATIONAL ACTIVATOR OF CYTOCHROME C OXIDASE 1"/>
    <property type="match status" value="1"/>
</dbReference>
<dbReference type="InterPro" id="IPR029072">
    <property type="entry name" value="YebC-like"/>
</dbReference>
<comment type="caution">
    <text evidence="9">The sequence shown here is derived from an EMBL/GenBank/DDBJ whole genome shotgun (WGS) entry which is preliminary data.</text>
</comment>
<keyword evidence="3 6" id="KW-0805">Transcription regulation</keyword>
<comment type="subcellular location">
    <subcellularLocation>
        <location evidence="6">Cytoplasm</location>
    </subcellularLocation>
</comment>
<dbReference type="HAMAP" id="MF_00693">
    <property type="entry name" value="Transcrip_reg_TACO1"/>
    <property type="match status" value="1"/>
</dbReference>
<evidence type="ECO:0000313" key="10">
    <source>
        <dbReference type="Proteomes" id="UP000610862"/>
    </source>
</evidence>
<comment type="similarity">
    <text evidence="1 6">Belongs to the TACO1 family.</text>
</comment>
<keyword evidence="4 6" id="KW-0238">DNA-binding</keyword>
<feature type="domain" description="TACO1/YebC-like N-terminal" evidence="8">
    <location>
        <begin position="6"/>
        <end position="72"/>
    </location>
</feature>
<dbReference type="Gene3D" id="1.10.10.200">
    <property type="match status" value="1"/>
</dbReference>
<dbReference type="InterPro" id="IPR048300">
    <property type="entry name" value="TACO1_YebC-like_2nd/3rd_dom"/>
</dbReference>
<keyword evidence="10" id="KW-1185">Reference proteome</keyword>
<evidence type="ECO:0000256" key="3">
    <source>
        <dbReference type="ARBA" id="ARBA00023015"/>
    </source>
</evidence>
<dbReference type="GO" id="GO:0006355">
    <property type="term" value="P:regulation of DNA-templated transcription"/>
    <property type="evidence" value="ECO:0007669"/>
    <property type="project" value="UniProtKB-UniRule"/>
</dbReference>
<keyword evidence="2 6" id="KW-0963">Cytoplasm</keyword>
<dbReference type="Proteomes" id="UP000610862">
    <property type="component" value="Unassembled WGS sequence"/>
</dbReference>
<evidence type="ECO:0000313" key="9">
    <source>
        <dbReference type="EMBL" id="MBC8568885.1"/>
    </source>
</evidence>
<dbReference type="InterPro" id="IPR049083">
    <property type="entry name" value="TACO1_YebC_N"/>
</dbReference>
<dbReference type="NCBIfam" id="NF009044">
    <property type="entry name" value="PRK12378.1"/>
    <property type="match status" value="1"/>
</dbReference>
<name>A0A926E9H1_9FIRM</name>